<reference evidence="2 3" key="1">
    <citation type="submission" date="2020-04" db="EMBL/GenBank/DDBJ databases">
        <title>Perkinsus olseni comparative genomics.</title>
        <authorList>
            <person name="Bogema D.R."/>
        </authorList>
    </citation>
    <scope>NUCLEOTIDE SEQUENCE [LARGE SCALE GENOMIC DNA]</scope>
    <source>
        <strain evidence="2">ATCC PRA-31</strain>
    </source>
</reference>
<gene>
    <name evidence="2" type="ORF">FOL46_004017</name>
</gene>
<dbReference type="Proteomes" id="UP000572268">
    <property type="component" value="Unassembled WGS sequence"/>
</dbReference>
<evidence type="ECO:0000313" key="2">
    <source>
        <dbReference type="EMBL" id="KAF4674757.1"/>
    </source>
</evidence>
<protein>
    <submittedName>
        <fullName evidence="2">Uncharacterized protein</fullName>
    </submittedName>
</protein>
<proteinExistence type="predicted"/>
<dbReference type="EMBL" id="JABANN010000025">
    <property type="protein sequence ID" value="KAF4674757.1"/>
    <property type="molecule type" value="Genomic_DNA"/>
</dbReference>
<dbReference type="AlphaFoldDB" id="A0A7J6MTT8"/>
<sequence length="613" mass="69401">MASSTSFLSRRPSTQYEVEASSGMLVSERRECRDVAGNLVRTYGKAQLTTRELRQFNRCWSDTVEVEIKDGVRANVMLRLLDEEESKPRPTVIFVMGPTQPEKDSQRNWVGWWKVASALHDLAGVNALGVEIDWASTREADPISLQEVTYRQQAEVFIRAIEECKIKPESLMVVAWGLACEIFFHIAAMRSKLLGTQHVFMDPVVEGKLSHGGVMTILKNSPHLSVLVLQTYSYSNLRAIMGVGGAGLHAAREILSAMDQSGLCQGPDQWHTFEEDEVVFPDVTLASDRGKDAFVQLPQYAVCAVAKFLSRELGEERFPSMELPVDRDRLVTWADQKLESMLSRASVRAPRPAGNLGDWRPPRPCLRNCSSAELREDLFRHKPESEFVRKIRELEAEDARKAQHVNRIAFLEEDGEGPEEGVEEVDESGAKRELGAVSEKKAEKPCHFINQIYGIRCSFPRESRSRFCSIHRGAGKKDPDGCAFWVLRRQGYCPFPREGDSEFCTVHRPGCPDRSQGRRWTIAGATEQRKTERRPELRRRSLPGGSGQTDRVGEKWQPSLEAVKEQVRSSSRNSRQAFLCRAQRDPQRSPLMQPACLHESIQYRWDWLLLSSG</sequence>
<organism evidence="2 3">
    <name type="scientific">Perkinsus olseni</name>
    <name type="common">Perkinsus atlanticus</name>
    <dbReference type="NCBI Taxonomy" id="32597"/>
    <lineage>
        <taxon>Eukaryota</taxon>
        <taxon>Sar</taxon>
        <taxon>Alveolata</taxon>
        <taxon>Perkinsozoa</taxon>
        <taxon>Perkinsea</taxon>
        <taxon>Perkinsida</taxon>
        <taxon>Perkinsidae</taxon>
        <taxon>Perkinsus</taxon>
    </lineage>
</organism>
<evidence type="ECO:0000313" key="3">
    <source>
        <dbReference type="Proteomes" id="UP000572268"/>
    </source>
</evidence>
<feature type="region of interest" description="Disordered" evidence="1">
    <location>
        <begin position="522"/>
        <end position="569"/>
    </location>
</feature>
<evidence type="ECO:0000256" key="1">
    <source>
        <dbReference type="SAM" id="MobiDB-lite"/>
    </source>
</evidence>
<accession>A0A7J6MTT8</accession>
<name>A0A7J6MTT8_PEROL</name>
<comment type="caution">
    <text evidence="2">The sequence shown here is derived from an EMBL/GenBank/DDBJ whole genome shotgun (WGS) entry which is preliminary data.</text>
</comment>
<feature type="compositionally biased region" description="Basic and acidic residues" evidence="1">
    <location>
        <begin position="527"/>
        <end position="539"/>
    </location>
</feature>